<dbReference type="Proteomes" id="UP000595224">
    <property type="component" value="Chromosome"/>
</dbReference>
<dbReference type="InterPro" id="IPR011546">
    <property type="entry name" value="Pept_M41_FtsH_extracell"/>
</dbReference>
<dbReference type="GO" id="GO:0016887">
    <property type="term" value="F:ATP hydrolysis activity"/>
    <property type="evidence" value="ECO:0007669"/>
    <property type="project" value="InterPro"/>
</dbReference>
<dbReference type="PROSITE" id="PS00674">
    <property type="entry name" value="AAA"/>
    <property type="match status" value="1"/>
</dbReference>
<organism evidence="9 10">
    <name type="scientific">Treponema peruense</name>
    <dbReference type="NCBI Taxonomy" id="2787628"/>
    <lineage>
        <taxon>Bacteria</taxon>
        <taxon>Pseudomonadati</taxon>
        <taxon>Spirochaetota</taxon>
        <taxon>Spirochaetia</taxon>
        <taxon>Spirochaetales</taxon>
        <taxon>Treponemataceae</taxon>
        <taxon>Treponema</taxon>
    </lineage>
</organism>
<dbReference type="GO" id="GO:0004222">
    <property type="term" value="F:metalloendopeptidase activity"/>
    <property type="evidence" value="ECO:0007669"/>
    <property type="project" value="InterPro"/>
</dbReference>
<evidence type="ECO:0000313" key="9">
    <source>
        <dbReference type="EMBL" id="QQA01051.1"/>
    </source>
</evidence>
<evidence type="ECO:0000256" key="4">
    <source>
        <dbReference type="ARBA" id="ARBA00022989"/>
    </source>
</evidence>
<dbReference type="RefSeq" id="WP_198442659.1">
    <property type="nucleotide sequence ID" value="NZ_CBCSHE010000007.1"/>
</dbReference>
<dbReference type="SUPFAM" id="SSF52540">
    <property type="entry name" value="P-loop containing nucleoside triphosphate hydrolases"/>
    <property type="match status" value="1"/>
</dbReference>
<accession>A0A7T3RDC6</accession>
<reference evidence="9 10" key="1">
    <citation type="submission" date="2020-11" db="EMBL/GenBank/DDBJ databases">
        <title>Treponema Peruensis nv. sp., first commensal Treponema isolated from human feces.</title>
        <authorList>
            <person name="Belkhou C."/>
            <person name="Raes J."/>
        </authorList>
    </citation>
    <scope>NUCLEOTIDE SEQUENCE [LARGE SCALE GENOMIC DNA]</scope>
    <source>
        <strain evidence="9 10">RCC2812</strain>
    </source>
</reference>
<dbReference type="KEGG" id="tper:IWA51_12510"/>
<keyword evidence="4 7" id="KW-1133">Transmembrane helix</keyword>
<keyword evidence="6" id="KW-0067">ATP-binding</keyword>
<dbReference type="Pfam" id="PF00004">
    <property type="entry name" value="AAA"/>
    <property type="match status" value="1"/>
</dbReference>
<dbReference type="GO" id="GO:0006508">
    <property type="term" value="P:proteolysis"/>
    <property type="evidence" value="ECO:0007669"/>
    <property type="project" value="UniProtKB-KW"/>
</dbReference>
<evidence type="ECO:0000259" key="8">
    <source>
        <dbReference type="SMART" id="SM00382"/>
    </source>
</evidence>
<dbReference type="Gene3D" id="3.40.50.300">
    <property type="entry name" value="P-loop containing nucleotide triphosphate hydrolases"/>
    <property type="match status" value="1"/>
</dbReference>
<feature type="transmembrane region" description="Helical" evidence="7">
    <location>
        <begin position="101"/>
        <end position="122"/>
    </location>
</feature>
<evidence type="ECO:0000256" key="2">
    <source>
        <dbReference type="ARBA" id="ARBA00022692"/>
    </source>
</evidence>
<dbReference type="GO" id="GO:0005524">
    <property type="term" value="F:ATP binding"/>
    <property type="evidence" value="ECO:0007669"/>
    <property type="project" value="UniProtKB-KW"/>
</dbReference>
<evidence type="ECO:0000256" key="7">
    <source>
        <dbReference type="SAM" id="Phobius"/>
    </source>
</evidence>
<name>A0A7T3RDC6_9SPIR</name>
<dbReference type="GO" id="GO:0004176">
    <property type="term" value="F:ATP-dependent peptidase activity"/>
    <property type="evidence" value="ECO:0007669"/>
    <property type="project" value="InterPro"/>
</dbReference>
<evidence type="ECO:0000256" key="5">
    <source>
        <dbReference type="ARBA" id="ARBA00023136"/>
    </source>
</evidence>
<keyword evidence="3" id="KW-0378">Hydrolase</keyword>
<dbReference type="AlphaFoldDB" id="A0A7T3RDC6"/>
<evidence type="ECO:0000256" key="6">
    <source>
        <dbReference type="RuleBase" id="RU003651"/>
    </source>
</evidence>
<dbReference type="PANTHER" id="PTHR23076:SF97">
    <property type="entry name" value="ATP-DEPENDENT ZINC METALLOPROTEASE YME1L1"/>
    <property type="match status" value="1"/>
</dbReference>
<feature type="domain" description="AAA+ ATPase" evidence="8">
    <location>
        <begin position="174"/>
        <end position="313"/>
    </location>
</feature>
<sequence length="382" mass="42699">MNSRKKKFVFAIGTVFMAAVLYLSWGFFFDKKNIVEPYSAFYEDVERGTVESVTVTDRNLIYSKKGTDEKFCTENPDSPLLKEFLLKNNVKVNVEKSGSEVLSLIFDIFFYIIFFGTVIFVFKKFISPNTFKCVRSTGKNFSDVVGMDSLKHDMLQVMDIMRNPKKWQKAGVRMPKGILLEGTPGNGKTLFAKALAGESKVSFIPAKATDFESMFMAIGPMKVKMLFKKARRMAPCIIFIDEFDGIGTRRNYSGSAIETENTRIVTALLNELDGFTSNDGILVLAATNSISALDEALIRPGRFDARVKVPFPDFDARVQLVEMYTRNKGTDESCSAQVLAREFDGFSCAKIESVINRASLLALQQGRAKFTLADVKHAIAGE</sequence>
<dbReference type="Gene3D" id="1.10.8.60">
    <property type="match status" value="1"/>
</dbReference>
<dbReference type="InterPro" id="IPR003960">
    <property type="entry name" value="ATPase_AAA_CS"/>
</dbReference>
<keyword evidence="10" id="KW-1185">Reference proteome</keyword>
<dbReference type="InterPro" id="IPR003959">
    <property type="entry name" value="ATPase_AAA_core"/>
</dbReference>
<protein>
    <submittedName>
        <fullName evidence="9">ATP-dependent metallopeptidase FtsH/Yme1/Tma family protein</fullName>
    </submittedName>
</protein>
<evidence type="ECO:0000313" key="10">
    <source>
        <dbReference type="Proteomes" id="UP000595224"/>
    </source>
</evidence>
<keyword evidence="2 7" id="KW-0812">Transmembrane</keyword>
<dbReference type="GO" id="GO:0008270">
    <property type="term" value="F:zinc ion binding"/>
    <property type="evidence" value="ECO:0007669"/>
    <property type="project" value="InterPro"/>
</dbReference>
<keyword evidence="5 7" id="KW-0472">Membrane</keyword>
<proteinExistence type="inferred from homology"/>
<dbReference type="InterPro" id="IPR003593">
    <property type="entry name" value="AAA+_ATPase"/>
</dbReference>
<evidence type="ECO:0000256" key="1">
    <source>
        <dbReference type="ARBA" id="ARBA00022670"/>
    </source>
</evidence>
<evidence type="ECO:0000256" key="3">
    <source>
        <dbReference type="ARBA" id="ARBA00022801"/>
    </source>
</evidence>
<dbReference type="EMBL" id="CP064936">
    <property type="protein sequence ID" value="QQA01051.1"/>
    <property type="molecule type" value="Genomic_DNA"/>
</dbReference>
<comment type="similarity">
    <text evidence="6">Belongs to the AAA ATPase family.</text>
</comment>
<feature type="transmembrane region" description="Helical" evidence="7">
    <location>
        <begin position="7"/>
        <end position="28"/>
    </location>
</feature>
<dbReference type="Pfam" id="PF06480">
    <property type="entry name" value="FtsH_ext"/>
    <property type="match status" value="1"/>
</dbReference>
<dbReference type="InterPro" id="IPR027417">
    <property type="entry name" value="P-loop_NTPase"/>
</dbReference>
<dbReference type="SMART" id="SM00382">
    <property type="entry name" value="AAA"/>
    <property type="match status" value="1"/>
</dbReference>
<gene>
    <name evidence="9" type="ORF">IWA51_12510</name>
</gene>
<keyword evidence="6" id="KW-0547">Nucleotide-binding</keyword>
<dbReference type="Gene3D" id="3.30.720.210">
    <property type="match status" value="1"/>
</dbReference>
<dbReference type="PANTHER" id="PTHR23076">
    <property type="entry name" value="METALLOPROTEASE M41 FTSH"/>
    <property type="match status" value="1"/>
</dbReference>
<keyword evidence="1" id="KW-0645">Protease</keyword>
<dbReference type="FunFam" id="3.40.50.300:FF:002568">
    <property type="entry name" value="Cell division protein (FtsH)"/>
    <property type="match status" value="1"/>
</dbReference>
<dbReference type="GO" id="GO:0016020">
    <property type="term" value="C:membrane"/>
    <property type="evidence" value="ECO:0007669"/>
    <property type="project" value="InterPro"/>
</dbReference>